<dbReference type="AlphaFoldDB" id="A0A4R7KPK9"/>
<dbReference type="Pfam" id="PF09359">
    <property type="entry name" value="VTC"/>
    <property type="match status" value="1"/>
</dbReference>
<reference evidence="2 3" key="1">
    <citation type="submission" date="2019-03" db="EMBL/GenBank/DDBJ databases">
        <title>Genomic Encyclopedia of Type Strains, Phase IV (KMG-IV): sequencing the most valuable type-strain genomes for metagenomic binning, comparative biology and taxonomic classification.</title>
        <authorList>
            <person name="Goeker M."/>
        </authorList>
    </citation>
    <scope>NUCLEOTIDE SEQUENCE [LARGE SCALE GENOMIC DNA]</scope>
    <source>
        <strain evidence="2 3">DSM 24455</strain>
    </source>
</reference>
<dbReference type="Proteomes" id="UP000295325">
    <property type="component" value="Unassembled WGS sequence"/>
</dbReference>
<name>A0A4R7KPK9_9CLOT</name>
<dbReference type="OrthoDB" id="9784042at2"/>
<gene>
    <name evidence="2" type="ORF">EDD71_11321</name>
</gene>
<dbReference type="CDD" id="cd07750">
    <property type="entry name" value="PolyPPase_VTC_like"/>
    <property type="match status" value="1"/>
</dbReference>
<dbReference type="InterPro" id="IPR042267">
    <property type="entry name" value="VTC_sf"/>
</dbReference>
<sequence>MGDEITLFRNELKYMISLSDYIIMKNRLRHFLKADRFGGQNNEYHVRSLYFDDVYDSCLFEKLSGVYSREKFRIRIYNLSDRIIKFERKYKEGQFVLKKSTAITRDECNAIIEGKIDLIKNAQSSPLQKFYIKSRNSVYKPAVVVDYVREAYTHSVENIRITFDKKLKTCFKKTDIFNPDLPTFPAINTNSIILEIKFNRFLPDYIKNIISISSLQRLSISKYLLCREVNIKNIEVGY</sequence>
<keyword evidence="3" id="KW-1185">Reference proteome</keyword>
<dbReference type="GO" id="GO:0006799">
    <property type="term" value="P:polyphosphate biosynthetic process"/>
    <property type="evidence" value="ECO:0007669"/>
    <property type="project" value="UniProtKB-ARBA"/>
</dbReference>
<proteinExistence type="predicted"/>
<protein>
    <submittedName>
        <fullName evidence="2">VTC domain-containing protein</fullName>
    </submittedName>
</protein>
<dbReference type="Gene3D" id="3.20.100.30">
    <property type="entry name" value="VTC, catalytic tunnel domain"/>
    <property type="match status" value="1"/>
</dbReference>
<comment type="caution">
    <text evidence="2">The sequence shown here is derived from an EMBL/GenBank/DDBJ whole genome shotgun (WGS) entry which is preliminary data.</text>
</comment>
<dbReference type="RefSeq" id="WP_133628369.1">
    <property type="nucleotide sequence ID" value="NZ_SOAZ01000013.1"/>
</dbReference>
<feature type="domain" description="VTC" evidence="1">
    <location>
        <begin position="8"/>
        <end position="226"/>
    </location>
</feature>
<evidence type="ECO:0000313" key="2">
    <source>
        <dbReference type="EMBL" id="TDT56478.1"/>
    </source>
</evidence>
<accession>A0A4R7KPK9</accession>
<dbReference type="EMBL" id="SOAZ01000013">
    <property type="protein sequence ID" value="TDT56478.1"/>
    <property type="molecule type" value="Genomic_DNA"/>
</dbReference>
<organism evidence="2 3">
    <name type="scientific">Fonticella tunisiensis</name>
    <dbReference type="NCBI Taxonomy" id="1096341"/>
    <lineage>
        <taxon>Bacteria</taxon>
        <taxon>Bacillati</taxon>
        <taxon>Bacillota</taxon>
        <taxon>Clostridia</taxon>
        <taxon>Eubacteriales</taxon>
        <taxon>Clostridiaceae</taxon>
        <taxon>Fonticella</taxon>
    </lineage>
</organism>
<evidence type="ECO:0000313" key="3">
    <source>
        <dbReference type="Proteomes" id="UP000295325"/>
    </source>
</evidence>
<evidence type="ECO:0000259" key="1">
    <source>
        <dbReference type="Pfam" id="PF09359"/>
    </source>
</evidence>
<dbReference type="InterPro" id="IPR018966">
    <property type="entry name" value="VTC_domain"/>
</dbReference>